<protein>
    <submittedName>
        <fullName evidence="2">Sugar kinase</fullName>
    </submittedName>
</protein>
<reference evidence="2 3" key="1">
    <citation type="submission" date="2019-07" db="EMBL/GenBank/DDBJ databases">
        <title>Whole genome shotgun sequence of Brevifollis gellanilyticus NBRC 108608.</title>
        <authorList>
            <person name="Hosoyama A."/>
            <person name="Uohara A."/>
            <person name="Ohji S."/>
            <person name="Ichikawa N."/>
        </authorList>
    </citation>
    <scope>NUCLEOTIDE SEQUENCE [LARGE SCALE GENOMIC DNA]</scope>
    <source>
        <strain evidence="2 3">NBRC 108608</strain>
    </source>
</reference>
<proteinExistence type="inferred from homology"/>
<organism evidence="2 3">
    <name type="scientific">Brevifollis gellanilyticus</name>
    <dbReference type="NCBI Taxonomy" id="748831"/>
    <lineage>
        <taxon>Bacteria</taxon>
        <taxon>Pseudomonadati</taxon>
        <taxon>Verrucomicrobiota</taxon>
        <taxon>Verrucomicrobiia</taxon>
        <taxon>Verrucomicrobiales</taxon>
        <taxon>Verrucomicrobiaceae</taxon>
    </lineage>
</organism>
<name>A0A512M6J9_9BACT</name>
<dbReference type="PANTHER" id="PTHR18964:SF149">
    <property type="entry name" value="BIFUNCTIONAL UDP-N-ACETYLGLUCOSAMINE 2-EPIMERASE_N-ACETYLMANNOSAMINE KINASE"/>
    <property type="match status" value="1"/>
</dbReference>
<keyword evidence="2" id="KW-0418">Kinase</keyword>
<dbReference type="PANTHER" id="PTHR18964">
    <property type="entry name" value="ROK (REPRESSOR, ORF, KINASE) FAMILY"/>
    <property type="match status" value="1"/>
</dbReference>
<dbReference type="Gene3D" id="1.10.10.10">
    <property type="entry name" value="Winged helix-like DNA-binding domain superfamily/Winged helix DNA-binding domain"/>
    <property type="match status" value="1"/>
</dbReference>
<dbReference type="GO" id="GO:0016301">
    <property type="term" value="F:kinase activity"/>
    <property type="evidence" value="ECO:0007669"/>
    <property type="project" value="UniProtKB-KW"/>
</dbReference>
<dbReference type="OrthoDB" id="9796533at2"/>
<dbReference type="AlphaFoldDB" id="A0A512M6J9"/>
<dbReference type="InterPro" id="IPR043129">
    <property type="entry name" value="ATPase_NBD"/>
</dbReference>
<keyword evidence="2" id="KW-0808">Transferase</keyword>
<comment type="similarity">
    <text evidence="1">Belongs to the ROK (NagC/XylR) family.</text>
</comment>
<keyword evidence="3" id="KW-1185">Reference proteome</keyword>
<evidence type="ECO:0000256" key="1">
    <source>
        <dbReference type="ARBA" id="ARBA00006479"/>
    </source>
</evidence>
<dbReference type="SUPFAM" id="SSF46785">
    <property type="entry name" value="Winged helix' DNA-binding domain"/>
    <property type="match status" value="1"/>
</dbReference>
<comment type="caution">
    <text evidence="2">The sequence shown here is derived from an EMBL/GenBank/DDBJ whole genome shotgun (WGS) entry which is preliminary data.</text>
</comment>
<dbReference type="Pfam" id="PF00480">
    <property type="entry name" value="ROK"/>
    <property type="match status" value="1"/>
</dbReference>
<dbReference type="RefSeq" id="WP_146849554.1">
    <property type="nucleotide sequence ID" value="NZ_BKAG01000006.1"/>
</dbReference>
<dbReference type="Proteomes" id="UP000321577">
    <property type="component" value="Unassembled WGS sequence"/>
</dbReference>
<dbReference type="SUPFAM" id="SSF53067">
    <property type="entry name" value="Actin-like ATPase domain"/>
    <property type="match status" value="1"/>
</dbReference>
<evidence type="ECO:0000313" key="3">
    <source>
        <dbReference type="Proteomes" id="UP000321577"/>
    </source>
</evidence>
<dbReference type="InterPro" id="IPR036388">
    <property type="entry name" value="WH-like_DNA-bd_sf"/>
</dbReference>
<gene>
    <name evidence="2" type="ORF">BGE01nite_12620</name>
</gene>
<dbReference type="InterPro" id="IPR036390">
    <property type="entry name" value="WH_DNA-bd_sf"/>
</dbReference>
<evidence type="ECO:0000313" key="2">
    <source>
        <dbReference type="EMBL" id="GEP41971.1"/>
    </source>
</evidence>
<dbReference type="InterPro" id="IPR000600">
    <property type="entry name" value="ROK"/>
</dbReference>
<accession>A0A512M6J9</accession>
<dbReference type="CDD" id="cd23763">
    <property type="entry name" value="ASKHA_ATPase_ROK"/>
    <property type="match status" value="1"/>
</dbReference>
<dbReference type="EMBL" id="BKAG01000006">
    <property type="protein sequence ID" value="GEP41971.1"/>
    <property type="molecule type" value="Genomic_DNA"/>
</dbReference>
<dbReference type="Gene3D" id="3.30.420.40">
    <property type="match status" value="2"/>
</dbReference>
<sequence>MRRKPSDHRALLATTILHLRSRRATSRTALAKALGASASTLGLYVDQLIAMNLVEELGLGRANVGRPQRLLGLRPSAGWFAGIEFNAQRVQAACVDFSGKVQATEKRDLPENPDMPTVLRALVEVLEKISVNRTEPLLGIGIGAPGIVDRKHGIARYFSFVRQWKDVPIVDVLRQRFRVPATLENNLRVIALAERWFGDGADLDDYVVLGPRSGFGMSIMHNGELMRGAHEMAGEVGLWTWPQPEGTQAMHDLLSATAIYRRLAGLPADAPLPADLRSALEQVANPESEEWKKIVLDLARVIRSVQLLVDPKKIFLHGPLTSLGPRFCEEISALVSTLPPVLPNMNIQLVPSALGDDAGALGAVSLAMEEWEPQV</sequence>